<gene>
    <name evidence="1" type="ORF">EV653_2462</name>
</gene>
<dbReference type="AlphaFoldDB" id="A0A4V6Q9J1"/>
<comment type="caution">
    <text evidence="1">The sequence shown here is derived from an EMBL/GenBank/DDBJ whole genome shotgun (WGS) entry which is preliminary data.</text>
</comment>
<reference evidence="1 2" key="1">
    <citation type="submission" date="2019-03" db="EMBL/GenBank/DDBJ databases">
        <title>Genomic Encyclopedia of Type Strains, Phase III (KMG-III): the genomes of soil and plant-associated and newly described type strains.</title>
        <authorList>
            <person name="Whitman W."/>
        </authorList>
    </citation>
    <scope>NUCLEOTIDE SEQUENCE [LARGE SCALE GENOMIC DNA]</scope>
    <source>
        <strain evidence="1 2">VKM Ac-2573</strain>
    </source>
</reference>
<evidence type="ECO:0000313" key="2">
    <source>
        <dbReference type="Proteomes" id="UP000295146"/>
    </source>
</evidence>
<dbReference type="Proteomes" id="UP000295146">
    <property type="component" value="Unassembled WGS sequence"/>
</dbReference>
<sequence>MEPLDGNAMAGVLRDLFGRDMTTMGYECPGCRRTGVVAEMAVYMSGPGTVARCRDCDTILLMLTERRGMYCIDLPGMPQPVLPPV</sequence>
<dbReference type="InterPro" id="IPR045423">
    <property type="entry name" value="DUF6510"/>
</dbReference>
<proteinExistence type="predicted"/>
<evidence type="ECO:0000313" key="1">
    <source>
        <dbReference type="EMBL" id="TDW77297.1"/>
    </source>
</evidence>
<dbReference type="RefSeq" id="WP_238159814.1">
    <property type="nucleotide sequence ID" value="NZ_SODP01000001.1"/>
</dbReference>
<keyword evidence="2" id="KW-1185">Reference proteome</keyword>
<dbReference type="EMBL" id="SODP01000001">
    <property type="protein sequence ID" value="TDW77297.1"/>
    <property type="molecule type" value="Genomic_DNA"/>
</dbReference>
<accession>A0A4V6Q9J1</accession>
<protein>
    <submittedName>
        <fullName evidence="1">Uncharacterized protein</fullName>
    </submittedName>
</protein>
<organism evidence="1 2">
    <name type="scientific">Kribbella pratensis</name>
    <dbReference type="NCBI Taxonomy" id="2512112"/>
    <lineage>
        <taxon>Bacteria</taxon>
        <taxon>Bacillati</taxon>
        <taxon>Actinomycetota</taxon>
        <taxon>Actinomycetes</taxon>
        <taxon>Propionibacteriales</taxon>
        <taxon>Kribbellaceae</taxon>
        <taxon>Kribbella</taxon>
    </lineage>
</organism>
<name>A0A4V6Q9J1_9ACTN</name>
<dbReference type="Pfam" id="PF20120">
    <property type="entry name" value="DUF6510"/>
    <property type="match status" value="1"/>
</dbReference>